<dbReference type="EMBL" id="CP035042">
    <property type="protein sequence ID" value="QHC50455.1"/>
    <property type="molecule type" value="Genomic_DNA"/>
</dbReference>
<dbReference type="PANTHER" id="PTHR40661:SF2">
    <property type="entry name" value="HTH-TYPE TRANSCRIPTIONAL REGULATOR PRTR"/>
    <property type="match status" value="1"/>
</dbReference>
<dbReference type="InterPro" id="IPR039418">
    <property type="entry name" value="LexA-like"/>
</dbReference>
<dbReference type="SMART" id="SM00530">
    <property type="entry name" value="HTH_XRE"/>
    <property type="match status" value="1"/>
</dbReference>
<dbReference type="Pfam" id="PF00717">
    <property type="entry name" value="Peptidase_S24"/>
    <property type="match status" value="1"/>
</dbReference>
<keyword evidence="6" id="KW-1185">Reference proteome</keyword>
<dbReference type="Gene3D" id="2.10.109.10">
    <property type="entry name" value="Umud Fragment, subunit A"/>
    <property type="match status" value="1"/>
</dbReference>
<dbReference type="PANTHER" id="PTHR40661">
    <property type="match status" value="1"/>
</dbReference>
<evidence type="ECO:0000256" key="3">
    <source>
        <dbReference type="ARBA" id="ARBA00023163"/>
    </source>
</evidence>
<sequence length="294" mass="32245">MALAVWSCVPKKEINREIGESMGTACSDRNAYIVGTGTPFCNAIGSPILLAGMTIGERVRRARKYAGLTQKQLAEAVGIRQPTLSDLEKGDSRSSAYLVQIARACKVNADWLATGRGEMEASNNVTELHPKPVSSGDDLVIHDTEITEGEEPLRPDEVELPYLREVEFAAGDGRTQVIENHGRTMKFSLPRLLRAGVQPHNAACATASGSSMEPTIADGSPIAIDRGCTHIIDGKIYALDHGGMLRIKRLYRLPLNRVRLVSDNSDEHPEEVYSMMGDEAPQILGRVFWWEVFD</sequence>
<protein>
    <submittedName>
        <fullName evidence="5">Helix-turn-helix transcriptional regulator</fullName>
    </submittedName>
</protein>
<dbReference type="InterPro" id="IPR036286">
    <property type="entry name" value="LexA/Signal_pep-like_sf"/>
</dbReference>
<keyword evidence="3" id="KW-0804">Transcription</keyword>
<dbReference type="GO" id="GO:0003677">
    <property type="term" value="F:DNA binding"/>
    <property type="evidence" value="ECO:0007669"/>
    <property type="project" value="UniProtKB-KW"/>
</dbReference>
<accession>A0A6I6SSB5</accession>
<keyword evidence="2" id="KW-0238">DNA-binding</keyword>
<dbReference type="CDD" id="cd06529">
    <property type="entry name" value="S24_LexA-like"/>
    <property type="match status" value="1"/>
</dbReference>
<proteinExistence type="predicted"/>
<evidence type="ECO:0000259" key="4">
    <source>
        <dbReference type="PROSITE" id="PS50943"/>
    </source>
</evidence>
<evidence type="ECO:0000313" key="5">
    <source>
        <dbReference type="EMBL" id="QHC50455.1"/>
    </source>
</evidence>
<dbReference type="AlphaFoldDB" id="A0A6I6SSB5"/>
<gene>
    <name evidence="5" type="ORF">EKK97_13885</name>
</gene>
<evidence type="ECO:0000256" key="2">
    <source>
        <dbReference type="ARBA" id="ARBA00023125"/>
    </source>
</evidence>
<dbReference type="InterPro" id="IPR010982">
    <property type="entry name" value="Lambda_DNA-bd_dom_sf"/>
</dbReference>
<dbReference type="CDD" id="cd00093">
    <property type="entry name" value="HTH_XRE"/>
    <property type="match status" value="1"/>
</dbReference>
<dbReference type="InterPro" id="IPR001387">
    <property type="entry name" value="Cro/C1-type_HTH"/>
</dbReference>
<reference evidence="5 6" key="1">
    <citation type="submission" date="2019-01" db="EMBL/GenBank/DDBJ databases">
        <title>Complete genome of a denitifying bacterium Halomons sp. BC-M4-5.</title>
        <authorList>
            <person name="Wang L."/>
            <person name="Shao Z."/>
        </authorList>
    </citation>
    <scope>NUCLEOTIDE SEQUENCE [LARGE SCALE GENOMIC DNA]</scope>
    <source>
        <strain evidence="5 6">BC-M4-5</strain>
    </source>
</reference>
<keyword evidence="1" id="KW-0805">Transcription regulation</keyword>
<dbReference type="Proteomes" id="UP000464013">
    <property type="component" value="Chromosome"/>
</dbReference>
<evidence type="ECO:0000256" key="1">
    <source>
        <dbReference type="ARBA" id="ARBA00023015"/>
    </source>
</evidence>
<feature type="domain" description="HTH cro/C1-type" evidence="4">
    <location>
        <begin position="59"/>
        <end position="112"/>
    </location>
</feature>
<dbReference type="KEGG" id="htx:EKK97_13885"/>
<dbReference type="SUPFAM" id="SSF51306">
    <property type="entry name" value="LexA/Signal peptidase"/>
    <property type="match status" value="1"/>
</dbReference>
<dbReference type="Gene3D" id="1.10.260.40">
    <property type="entry name" value="lambda repressor-like DNA-binding domains"/>
    <property type="match status" value="1"/>
</dbReference>
<dbReference type="SUPFAM" id="SSF47413">
    <property type="entry name" value="lambda repressor-like DNA-binding domains"/>
    <property type="match status" value="1"/>
</dbReference>
<organism evidence="5 6">
    <name type="scientific">Billgrantia tianxiuensis</name>
    <dbReference type="NCBI Taxonomy" id="2497861"/>
    <lineage>
        <taxon>Bacteria</taxon>
        <taxon>Pseudomonadati</taxon>
        <taxon>Pseudomonadota</taxon>
        <taxon>Gammaproteobacteria</taxon>
        <taxon>Oceanospirillales</taxon>
        <taxon>Halomonadaceae</taxon>
        <taxon>Billgrantia</taxon>
    </lineage>
</organism>
<name>A0A6I6SSB5_9GAMM</name>
<evidence type="ECO:0000313" key="6">
    <source>
        <dbReference type="Proteomes" id="UP000464013"/>
    </source>
</evidence>
<dbReference type="InterPro" id="IPR015927">
    <property type="entry name" value="Peptidase_S24_S26A/B/C"/>
</dbReference>
<dbReference type="Pfam" id="PF01381">
    <property type="entry name" value="HTH_3"/>
    <property type="match status" value="1"/>
</dbReference>
<dbReference type="PROSITE" id="PS50943">
    <property type="entry name" value="HTH_CROC1"/>
    <property type="match status" value="1"/>
</dbReference>